<organism evidence="1 2">
    <name type="scientific">Timema podura</name>
    <name type="common">Walking stick</name>
    <dbReference type="NCBI Taxonomy" id="61482"/>
    <lineage>
        <taxon>Eukaryota</taxon>
        <taxon>Metazoa</taxon>
        <taxon>Ecdysozoa</taxon>
        <taxon>Arthropoda</taxon>
        <taxon>Hexapoda</taxon>
        <taxon>Insecta</taxon>
        <taxon>Pterygota</taxon>
        <taxon>Neoptera</taxon>
        <taxon>Polyneoptera</taxon>
        <taxon>Phasmatodea</taxon>
        <taxon>Timematodea</taxon>
        <taxon>Timematoidea</taxon>
        <taxon>Timematidae</taxon>
        <taxon>Timema</taxon>
    </lineage>
</organism>
<dbReference type="EMBL" id="CAJPIN010053033">
    <property type="protein sequence ID" value="CAG2066338.1"/>
    <property type="molecule type" value="Genomic_DNA"/>
</dbReference>
<accession>A0ABN7PGE2</accession>
<keyword evidence="2" id="KW-1185">Reference proteome</keyword>
<protein>
    <submittedName>
        <fullName evidence="1">Uncharacterized protein</fullName>
    </submittedName>
</protein>
<evidence type="ECO:0000313" key="1">
    <source>
        <dbReference type="EMBL" id="CAG2066338.1"/>
    </source>
</evidence>
<comment type="caution">
    <text evidence="1">The sequence shown here is derived from an EMBL/GenBank/DDBJ whole genome shotgun (WGS) entry which is preliminary data.</text>
</comment>
<gene>
    <name evidence="1" type="ORF">TPAB3V08_LOCUS13281</name>
</gene>
<proteinExistence type="predicted"/>
<evidence type="ECO:0000313" key="2">
    <source>
        <dbReference type="Proteomes" id="UP001153148"/>
    </source>
</evidence>
<sequence length="95" mass="10946">MPLAKVMETLHWSIVLYLSRCNLLFAGVYSVPAIAGLHTSSSVGTMLESLHFQSNRLQFKKFHHFGSAGLEEDEYIECLNQLLQLRECYYEEFDV</sequence>
<name>A0ABN7PGE2_TIMPD</name>
<dbReference type="Proteomes" id="UP001153148">
    <property type="component" value="Unassembled WGS sequence"/>
</dbReference>
<reference evidence="1" key="1">
    <citation type="submission" date="2021-03" db="EMBL/GenBank/DDBJ databases">
        <authorList>
            <person name="Tran Van P."/>
        </authorList>
    </citation>
    <scope>NUCLEOTIDE SEQUENCE</scope>
</reference>